<keyword evidence="1" id="KW-0812">Transmembrane</keyword>
<feature type="transmembrane region" description="Helical" evidence="1">
    <location>
        <begin position="46"/>
        <end position="64"/>
    </location>
</feature>
<keyword evidence="1" id="KW-1133">Transmembrane helix</keyword>
<keyword evidence="1" id="KW-0472">Membrane</keyword>
<protein>
    <submittedName>
        <fullName evidence="2">Uncharacterized protein</fullName>
    </submittedName>
</protein>
<evidence type="ECO:0000313" key="3">
    <source>
        <dbReference type="Proteomes" id="UP000240493"/>
    </source>
</evidence>
<evidence type="ECO:0000256" key="1">
    <source>
        <dbReference type="SAM" id="Phobius"/>
    </source>
</evidence>
<dbReference type="EMBL" id="KZ679265">
    <property type="protein sequence ID" value="PTB39017.1"/>
    <property type="molecule type" value="Genomic_DNA"/>
</dbReference>
<gene>
    <name evidence="2" type="ORF">M441DRAFT_243022</name>
</gene>
<evidence type="ECO:0000313" key="2">
    <source>
        <dbReference type="EMBL" id="PTB39017.1"/>
    </source>
</evidence>
<accession>A0A2T3Z2I6</accession>
<dbReference type="AlphaFoldDB" id="A0A2T3Z2I6"/>
<dbReference type="Proteomes" id="UP000240493">
    <property type="component" value="Unassembled WGS sequence"/>
</dbReference>
<organism evidence="2 3">
    <name type="scientific">Trichoderma asperellum (strain ATCC 204424 / CBS 433.97 / NBRC 101777)</name>
    <dbReference type="NCBI Taxonomy" id="1042311"/>
    <lineage>
        <taxon>Eukaryota</taxon>
        <taxon>Fungi</taxon>
        <taxon>Dikarya</taxon>
        <taxon>Ascomycota</taxon>
        <taxon>Pezizomycotina</taxon>
        <taxon>Sordariomycetes</taxon>
        <taxon>Hypocreomycetidae</taxon>
        <taxon>Hypocreales</taxon>
        <taxon>Hypocreaceae</taxon>
        <taxon>Trichoderma</taxon>
    </lineage>
</organism>
<reference evidence="2 3" key="1">
    <citation type="submission" date="2016-07" db="EMBL/GenBank/DDBJ databases">
        <title>Multiple horizontal gene transfer events from other fungi enriched the ability of initially mycotrophic Trichoderma (Ascomycota) to feed on dead plant biomass.</title>
        <authorList>
            <consortium name="DOE Joint Genome Institute"/>
            <person name="Aerts A."/>
            <person name="Atanasova L."/>
            <person name="Chenthamara K."/>
            <person name="Zhang J."/>
            <person name="Grujic M."/>
            <person name="Henrissat B."/>
            <person name="Kuo A."/>
            <person name="Salamov A."/>
            <person name="Lipzen A."/>
            <person name="Labutti K."/>
            <person name="Barry K."/>
            <person name="Miao Y."/>
            <person name="Rahimi M.J."/>
            <person name="Shen Q."/>
            <person name="Grigoriev I.V."/>
            <person name="Kubicek C.P."/>
            <person name="Druzhinina I.S."/>
        </authorList>
    </citation>
    <scope>NUCLEOTIDE SEQUENCE [LARGE SCALE GENOMIC DNA]</scope>
    <source>
        <strain evidence="2 3">CBS 433.97</strain>
    </source>
</reference>
<proteinExistence type="predicted"/>
<sequence>MLPAASTWSGPQACTRRLSSMPRICSSARHLALCLSHHHLLRPASTFIYLFFLFACLLEYYILVQGQAARSCSGARRNPCLIACLPPPPALAHALKARALILARQTLVAQTGPSTPSFGVRCRTNHRLQSSAHVSDGPGSVLVQISRYQVSPC</sequence>
<keyword evidence="3" id="KW-1185">Reference proteome</keyword>
<name>A0A2T3Z2I6_TRIA4</name>